<dbReference type="AlphaFoldDB" id="A0A1H1PF79"/>
<dbReference type="InterPro" id="IPR036249">
    <property type="entry name" value="Thioredoxin-like_sf"/>
</dbReference>
<dbReference type="InterPro" id="IPR004045">
    <property type="entry name" value="Glutathione_S-Trfase_N"/>
</dbReference>
<reference evidence="3" key="1">
    <citation type="submission" date="2016-10" db="EMBL/GenBank/DDBJ databases">
        <authorList>
            <person name="Varghese N."/>
            <person name="Submissions S."/>
        </authorList>
    </citation>
    <scope>NUCLEOTIDE SEQUENCE [LARGE SCALE GENOMIC DNA]</scope>
    <source>
        <strain evidence="3">NRRL B-51270</strain>
    </source>
</reference>
<evidence type="ECO:0000313" key="3">
    <source>
        <dbReference type="Proteomes" id="UP000243207"/>
    </source>
</evidence>
<dbReference type="Pfam" id="PF13417">
    <property type="entry name" value="GST_N_3"/>
    <property type="match status" value="1"/>
</dbReference>
<dbReference type="OrthoDB" id="7054557at2"/>
<dbReference type="SUPFAM" id="SSF47616">
    <property type="entry name" value="GST C-terminal domain-like"/>
    <property type="match status" value="1"/>
</dbReference>
<proteinExistence type="predicted"/>
<keyword evidence="2" id="KW-0808">Transferase</keyword>
<dbReference type="SUPFAM" id="SSF52833">
    <property type="entry name" value="Thioredoxin-like"/>
    <property type="match status" value="1"/>
</dbReference>
<dbReference type="Gene3D" id="3.40.30.10">
    <property type="entry name" value="Glutaredoxin"/>
    <property type="match status" value="1"/>
</dbReference>
<dbReference type="RefSeq" id="WP_093397386.1">
    <property type="nucleotide sequence ID" value="NZ_LT629736.1"/>
</dbReference>
<dbReference type="Proteomes" id="UP000243207">
    <property type="component" value="Chromosome I"/>
</dbReference>
<keyword evidence="3" id="KW-1185">Reference proteome</keyword>
<feature type="domain" description="GST N-terminal" evidence="1">
    <location>
        <begin position="10"/>
        <end position="80"/>
    </location>
</feature>
<accession>A0A1H1PF79</accession>
<dbReference type="GO" id="GO:0016740">
    <property type="term" value="F:transferase activity"/>
    <property type="evidence" value="ECO:0007669"/>
    <property type="project" value="UniProtKB-KW"/>
</dbReference>
<dbReference type="STRING" id="487184.SAMN05216421_0901"/>
<evidence type="ECO:0000259" key="1">
    <source>
        <dbReference type="Pfam" id="PF13417"/>
    </source>
</evidence>
<protein>
    <submittedName>
        <fullName evidence="2">Glutathione S-transferase</fullName>
    </submittedName>
</protein>
<organism evidence="2 3">
    <name type="scientific">Halopseudomonas xinjiangensis</name>
    <dbReference type="NCBI Taxonomy" id="487184"/>
    <lineage>
        <taxon>Bacteria</taxon>
        <taxon>Pseudomonadati</taxon>
        <taxon>Pseudomonadota</taxon>
        <taxon>Gammaproteobacteria</taxon>
        <taxon>Pseudomonadales</taxon>
        <taxon>Pseudomonadaceae</taxon>
        <taxon>Halopseudomonas</taxon>
    </lineage>
</organism>
<dbReference type="EMBL" id="LT629736">
    <property type="protein sequence ID" value="SDS09750.1"/>
    <property type="molecule type" value="Genomic_DNA"/>
</dbReference>
<sequence length="377" mass="42758">MSTDAPVYTLYGVSHSLYTGKARCYLRNQGIAYVERPTSHPDFASRILPHIGRGIIPVLETPDGEIIQDTIDIIDHFEKQGVPYPAYPQGPLQRVIAIIIEYYGGQAMLKQAMHYRWSYREQQEAFLHHAFASGSGADFADKVMGRMQSYLPRLGVTEQSISPIERSYETLLDLLEEHFRHLPYLLGGRPCIADYGLIASMFAHLGRDPVPAQIMKTRAPRVYRWVERMTAPGLDVVEYQNVNAELYADDEIPPSLEPVLKHIAADIFPELSDKLGFMDDWVEREQPADGQPVTEKPQQRQLGMVQTRYHDAPIEVGVEPYLMFVLQRAVDVFDGLEASQADQLKTSLRQYGLEGAVPLGRRYGVGRQNNIEVWRRG</sequence>
<dbReference type="InterPro" id="IPR036282">
    <property type="entry name" value="Glutathione-S-Trfase_C_sf"/>
</dbReference>
<dbReference type="Gene3D" id="1.20.1050.10">
    <property type="match status" value="1"/>
</dbReference>
<evidence type="ECO:0000313" key="2">
    <source>
        <dbReference type="EMBL" id="SDS09750.1"/>
    </source>
</evidence>
<gene>
    <name evidence="2" type="ORF">SAMN05216421_0901</name>
</gene>
<name>A0A1H1PF79_9GAMM</name>
<dbReference type="CDD" id="cd00299">
    <property type="entry name" value="GST_C_family"/>
    <property type="match status" value="1"/>
</dbReference>